<gene>
    <name evidence="2" type="ORF">MGAL_10B039888</name>
</gene>
<organism evidence="2 3">
    <name type="scientific">Mytilus galloprovincialis</name>
    <name type="common">Mediterranean mussel</name>
    <dbReference type="NCBI Taxonomy" id="29158"/>
    <lineage>
        <taxon>Eukaryota</taxon>
        <taxon>Metazoa</taxon>
        <taxon>Spiralia</taxon>
        <taxon>Lophotrochozoa</taxon>
        <taxon>Mollusca</taxon>
        <taxon>Bivalvia</taxon>
        <taxon>Autobranchia</taxon>
        <taxon>Pteriomorphia</taxon>
        <taxon>Mytilida</taxon>
        <taxon>Mytiloidea</taxon>
        <taxon>Mytilidae</taxon>
        <taxon>Mytilinae</taxon>
        <taxon>Mytilus</taxon>
    </lineage>
</organism>
<feature type="region of interest" description="Disordered" evidence="1">
    <location>
        <begin position="78"/>
        <end position="100"/>
    </location>
</feature>
<accession>A0A8B6EI53</accession>
<comment type="caution">
    <text evidence="2">The sequence shown here is derived from an EMBL/GenBank/DDBJ whole genome shotgun (WGS) entry which is preliminary data.</text>
</comment>
<keyword evidence="3" id="KW-1185">Reference proteome</keyword>
<feature type="non-terminal residue" evidence="2">
    <location>
        <position position="160"/>
    </location>
</feature>
<reference evidence="2" key="1">
    <citation type="submission" date="2018-11" db="EMBL/GenBank/DDBJ databases">
        <authorList>
            <person name="Alioto T."/>
            <person name="Alioto T."/>
        </authorList>
    </citation>
    <scope>NUCLEOTIDE SEQUENCE</scope>
</reference>
<dbReference type="Proteomes" id="UP000596742">
    <property type="component" value="Unassembled WGS sequence"/>
</dbReference>
<proteinExistence type="predicted"/>
<name>A0A8B6EI53_MYTGA</name>
<dbReference type="AlphaFoldDB" id="A0A8B6EI53"/>
<feature type="compositionally biased region" description="Basic and acidic residues" evidence="1">
    <location>
        <begin position="78"/>
        <end position="87"/>
    </location>
</feature>
<evidence type="ECO:0000313" key="3">
    <source>
        <dbReference type="Proteomes" id="UP000596742"/>
    </source>
</evidence>
<protein>
    <submittedName>
        <fullName evidence="2">Uncharacterized protein</fullName>
    </submittedName>
</protein>
<sequence>VEILTDTPHVDIPMESRFINEAQSEPVKNVLEIMEVYIDFEKEKVSRDSIEKNLEPLIGQETIIQDFQDLKSYIERRQPDVKKREEELPMSPQEPNGHYIEQEPSAPMVPDALNDVPSNIVNGDHQLHIICSGNEILKDKSTCSYSYSSETFLKIVEITK</sequence>
<evidence type="ECO:0000313" key="2">
    <source>
        <dbReference type="EMBL" id="VDI33909.1"/>
    </source>
</evidence>
<evidence type="ECO:0000256" key="1">
    <source>
        <dbReference type="SAM" id="MobiDB-lite"/>
    </source>
</evidence>
<dbReference type="EMBL" id="UYJE01005101">
    <property type="protein sequence ID" value="VDI33909.1"/>
    <property type="molecule type" value="Genomic_DNA"/>
</dbReference>